<gene>
    <name evidence="2" type="primary">RvY_06587-1</name>
    <name evidence="2" type="synonym">RvY_06587.1</name>
    <name evidence="2" type="ORF">RvY_06587</name>
</gene>
<sequence length="53" mass="5467">MDTPALLLGFVMVMVLAVGVLGNWLALLHGVAPHNLVSCHAHAQGDGACESTE</sequence>
<keyword evidence="1" id="KW-1133">Transmembrane helix</keyword>
<protein>
    <submittedName>
        <fullName evidence="2">Uncharacterized protein</fullName>
    </submittedName>
</protein>
<dbReference type="Proteomes" id="UP000186922">
    <property type="component" value="Unassembled WGS sequence"/>
</dbReference>
<evidence type="ECO:0000313" key="3">
    <source>
        <dbReference type="Proteomes" id="UP000186922"/>
    </source>
</evidence>
<accession>A0A1D1V2I3</accession>
<keyword evidence="1" id="KW-0472">Membrane</keyword>
<evidence type="ECO:0000313" key="2">
    <source>
        <dbReference type="EMBL" id="GAU94885.1"/>
    </source>
</evidence>
<organism evidence="2 3">
    <name type="scientific">Ramazzottius varieornatus</name>
    <name type="common">Water bear</name>
    <name type="synonym">Tardigrade</name>
    <dbReference type="NCBI Taxonomy" id="947166"/>
    <lineage>
        <taxon>Eukaryota</taxon>
        <taxon>Metazoa</taxon>
        <taxon>Ecdysozoa</taxon>
        <taxon>Tardigrada</taxon>
        <taxon>Eutardigrada</taxon>
        <taxon>Parachela</taxon>
        <taxon>Hypsibioidea</taxon>
        <taxon>Ramazzottiidae</taxon>
        <taxon>Ramazzottius</taxon>
    </lineage>
</organism>
<dbReference type="AlphaFoldDB" id="A0A1D1V2I3"/>
<feature type="transmembrane region" description="Helical" evidence="1">
    <location>
        <begin position="6"/>
        <end position="28"/>
    </location>
</feature>
<name>A0A1D1V2I3_RAMVA</name>
<comment type="caution">
    <text evidence="2">The sequence shown here is derived from an EMBL/GenBank/DDBJ whole genome shotgun (WGS) entry which is preliminary data.</text>
</comment>
<dbReference type="EMBL" id="BDGG01000003">
    <property type="protein sequence ID" value="GAU94885.1"/>
    <property type="molecule type" value="Genomic_DNA"/>
</dbReference>
<evidence type="ECO:0000256" key="1">
    <source>
        <dbReference type="SAM" id="Phobius"/>
    </source>
</evidence>
<reference evidence="2 3" key="1">
    <citation type="journal article" date="2016" name="Nat. Commun.">
        <title>Extremotolerant tardigrade genome and improved radiotolerance of human cultured cells by tardigrade-unique protein.</title>
        <authorList>
            <person name="Hashimoto T."/>
            <person name="Horikawa D.D."/>
            <person name="Saito Y."/>
            <person name="Kuwahara H."/>
            <person name="Kozuka-Hata H."/>
            <person name="Shin-I T."/>
            <person name="Minakuchi Y."/>
            <person name="Ohishi K."/>
            <person name="Motoyama A."/>
            <person name="Aizu T."/>
            <person name="Enomoto A."/>
            <person name="Kondo K."/>
            <person name="Tanaka S."/>
            <person name="Hara Y."/>
            <person name="Koshikawa S."/>
            <person name="Sagara H."/>
            <person name="Miura T."/>
            <person name="Yokobori S."/>
            <person name="Miyagawa K."/>
            <person name="Suzuki Y."/>
            <person name="Kubo T."/>
            <person name="Oyama M."/>
            <person name="Kohara Y."/>
            <person name="Fujiyama A."/>
            <person name="Arakawa K."/>
            <person name="Katayama T."/>
            <person name="Toyoda A."/>
            <person name="Kunieda T."/>
        </authorList>
    </citation>
    <scope>NUCLEOTIDE SEQUENCE [LARGE SCALE GENOMIC DNA]</scope>
    <source>
        <strain evidence="2 3">YOKOZUNA-1</strain>
    </source>
</reference>
<proteinExistence type="predicted"/>
<keyword evidence="3" id="KW-1185">Reference proteome</keyword>
<keyword evidence="1" id="KW-0812">Transmembrane</keyword>